<dbReference type="EMBL" id="CACRSV010000026">
    <property type="protein sequence ID" value="VYT07708.1"/>
    <property type="molecule type" value="Genomic_DNA"/>
</dbReference>
<proteinExistence type="predicted"/>
<accession>A0A6N2TQ30</accession>
<name>A0A6N2TQ30_BIFLN</name>
<dbReference type="EMBL" id="JAWLRA010000022">
    <property type="protein sequence ID" value="MDW3126587.1"/>
    <property type="molecule type" value="Genomic_DNA"/>
</dbReference>
<organism evidence="3">
    <name type="scientific">Bifidobacterium longum</name>
    <dbReference type="NCBI Taxonomy" id="216816"/>
    <lineage>
        <taxon>Bacteria</taxon>
        <taxon>Bacillati</taxon>
        <taxon>Actinomycetota</taxon>
        <taxon>Actinomycetes</taxon>
        <taxon>Bifidobacteriales</taxon>
        <taxon>Bifidobacteriaceae</taxon>
        <taxon>Bifidobacterium</taxon>
    </lineage>
</organism>
<reference evidence="3" key="1">
    <citation type="submission" date="2019-11" db="EMBL/GenBank/DDBJ databases">
        <authorList>
            <person name="Feng L."/>
        </authorList>
    </citation>
    <scope>NUCLEOTIDE SEQUENCE</scope>
    <source>
        <strain evidence="3">BlongumLFYP82</strain>
    </source>
</reference>
<dbReference type="RefSeq" id="WP_144169537.1">
    <property type="nucleotide sequence ID" value="NZ_CACRSV010000026.1"/>
</dbReference>
<dbReference type="Pfam" id="PF06114">
    <property type="entry name" value="Peptidase_M78"/>
    <property type="match status" value="1"/>
</dbReference>
<gene>
    <name evidence="3" type="ORF">BLLFYP82_01589</name>
    <name evidence="2" type="ORF">RS890_05670</name>
</gene>
<dbReference type="Proteomes" id="UP001277803">
    <property type="component" value="Unassembled WGS sequence"/>
</dbReference>
<evidence type="ECO:0000313" key="3">
    <source>
        <dbReference type="EMBL" id="VYT07708.1"/>
    </source>
</evidence>
<evidence type="ECO:0000259" key="1">
    <source>
        <dbReference type="Pfam" id="PF06114"/>
    </source>
</evidence>
<dbReference type="Gene3D" id="1.10.10.2910">
    <property type="match status" value="1"/>
</dbReference>
<reference evidence="2" key="2">
    <citation type="submission" date="2023-10" db="EMBL/GenBank/DDBJ databases">
        <title>Rapid discrimination of Bifidobacterium longum Subspecies based on MALDI-TOF MS and Machine Learning.</title>
        <authorList>
            <person name="Chen J."/>
        </authorList>
    </citation>
    <scope>NUCLEOTIDE SEQUENCE</scope>
    <source>
        <strain evidence="2">YGMCC0039</strain>
    </source>
</reference>
<dbReference type="AlphaFoldDB" id="A0A6N2TQ30"/>
<evidence type="ECO:0000313" key="2">
    <source>
        <dbReference type="EMBL" id="MDW3126587.1"/>
    </source>
</evidence>
<protein>
    <submittedName>
        <fullName evidence="2">ImmA/IrrE family metallo-endopeptidase</fullName>
    </submittedName>
</protein>
<dbReference type="InterPro" id="IPR010359">
    <property type="entry name" value="IrrE_HExxH"/>
</dbReference>
<sequence>MRKGEHGIQIIGHSTVVAKDKDGKPILDENGEETHRVFWPVLTVFDIGQTDPIEGMEQPLDVVNPAGLEGNDPQRITERMTAWLQTQGWSVRHETMQAALKGYTSVDGSKRIMLNTANSPLQDAKTILHESAHMLLHSELPNGEYAEHRGVYETEAESVAYVVASWAGLDVSAYSILYVAGWSHMDADNIRQTAQHVRGAANRIIDALEEHAEA</sequence>
<feature type="domain" description="IrrE N-terminal-like" evidence="1">
    <location>
        <begin position="95"/>
        <end position="161"/>
    </location>
</feature>